<dbReference type="Proteomes" id="UP000760480">
    <property type="component" value="Unassembled WGS sequence"/>
</dbReference>
<accession>A0ABX1TND6</accession>
<dbReference type="Pfam" id="PF02631">
    <property type="entry name" value="RecX_HTH2"/>
    <property type="match status" value="1"/>
</dbReference>
<evidence type="ECO:0000259" key="7">
    <source>
        <dbReference type="Pfam" id="PF21981"/>
    </source>
</evidence>
<reference evidence="9 10" key="1">
    <citation type="submission" date="2019-03" db="EMBL/GenBank/DDBJ databases">
        <title>Metabolic reconstructions from genomes of highly enriched 'Candidatus Accumulibacter' and 'Candidatus Competibacter' bioreactor populations.</title>
        <authorList>
            <person name="Annavajhala M.K."/>
            <person name="Welles L."/>
            <person name="Abbas B."/>
            <person name="Sorokin D."/>
            <person name="Park H."/>
            <person name="Van Loosdrecht M."/>
            <person name="Chandran K."/>
        </authorList>
    </citation>
    <scope>NUCLEOTIDE SEQUENCE [LARGE SCALE GENOMIC DNA]</scope>
    <source>
        <strain evidence="9 10">SBR_G</strain>
    </source>
</reference>
<comment type="function">
    <text evidence="5">Modulates RecA activity.</text>
</comment>
<evidence type="ECO:0000259" key="8">
    <source>
        <dbReference type="Pfam" id="PF21982"/>
    </source>
</evidence>
<evidence type="ECO:0000256" key="2">
    <source>
        <dbReference type="ARBA" id="ARBA00009695"/>
    </source>
</evidence>
<protein>
    <recommendedName>
        <fullName evidence="3 5">Regulatory protein RecX</fullName>
    </recommendedName>
</protein>
<evidence type="ECO:0000313" key="9">
    <source>
        <dbReference type="EMBL" id="NMQ20917.1"/>
    </source>
</evidence>
<dbReference type="InterPro" id="IPR053924">
    <property type="entry name" value="RecX_HTH_2nd"/>
</dbReference>
<comment type="subcellular location">
    <subcellularLocation>
        <location evidence="1 5">Cytoplasm</location>
    </subcellularLocation>
</comment>
<dbReference type="PANTHER" id="PTHR33602:SF1">
    <property type="entry name" value="REGULATORY PROTEIN RECX FAMILY PROTEIN"/>
    <property type="match status" value="1"/>
</dbReference>
<evidence type="ECO:0000313" key="10">
    <source>
        <dbReference type="Proteomes" id="UP000760480"/>
    </source>
</evidence>
<keyword evidence="10" id="KW-1185">Reference proteome</keyword>
<comment type="similarity">
    <text evidence="2 5">Belongs to the RecX family.</text>
</comment>
<dbReference type="HAMAP" id="MF_01114">
    <property type="entry name" value="RecX"/>
    <property type="match status" value="1"/>
</dbReference>
<proteinExistence type="inferred from homology"/>
<evidence type="ECO:0000256" key="4">
    <source>
        <dbReference type="ARBA" id="ARBA00022490"/>
    </source>
</evidence>
<dbReference type="Pfam" id="PF21981">
    <property type="entry name" value="RecX_HTH3"/>
    <property type="match status" value="1"/>
</dbReference>
<name>A0ABX1TND6_9GAMM</name>
<dbReference type="InterPro" id="IPR053926">
    <property type="entry name" value="RecX_HTH_1st"/>
</dbReference>
<dbReference type="InterPro" id="IPR036388">
    <property type="entry name" value="WH-like_DNA-bd_sf"/>
</dbReference>
<dbReference type="PANTHER" id="PTHR33602">
    <property type="entry name" value="REGULATORY PROTEIN RECX FAMILY PROTEIN"/>
    <property type="match status" value="1"/>
</dbReference>
<dbReference type="InterPro" id="IPR053925">
    <property type="entry name" value="RecX_HTH_3rd"/>
</dbReference>
<gene>
    <name evidence="5" type="primary">recX</name>
    <name evidence="9" type="ORF">E4P82_18010</name>
</gene>
<evidence type="ECO:0000256" key="1">
    <source>
        <dbReference type="ARBA" id="ARBA00004496"/>
    </source>
</evidence>
<sequence length="189" mass="21934">MRCRPRPNKSRMMRPLAPRPMSWIRISEQAGTDDPAAVRAKALELLARREHSRLELRQKLIQRGFSTDRIESALDQLAEERLLDEARFAELYACGRADKGYGPLRIGRELRERGVSQDLVDTVLAGLENDWLPKLRELHRKRFKSLVPTDMAERMRQTRVLRQHGFTLEQIKHFFARLGGQEIPLSIAL</sequence>
<feature type="domain" description="RecX second three-helical" evidence="6">
    <location>
        <begin position="84"/>
        <end position="124"/>
    </location>
</feature>
<evidence type="ECO:0000259" key="6">
    <source>
        <dbReference type="Pfam" id="PF02631"/>
    </source>
</evidence>
<feature type="domain" description="RecX first three-helical" evidence="8">
    <location>
        <begin position="39"/>
        <end position="77"/>
    </location>
</feature>
<dbReference type="Gene3D" id="1.10.10.10">
    <property type="entry name" value="Winged helix-like DNA-binding domain superfamily/Winged helix DNA-binding domain"/>
    <property type="match status" value="3"/>
</dbReference>
<dbReference type="EMBL" id="SPMZ01000069">
    <property type="protein sequence ID" value="NMQ20917.1"/>
    <property type="molecule type" value="Genomic_DNA"/>
</dbReference>
<dbReference type="Pfam" id="PF21982">
    <property type="entry name" value="RecX_HTH1"/>
    <property type="match status" value="1"/>
</dbReference>
<evidence type="ECO:0000256" key="5">
    <source>
        <dbReference type="HAMAP-Rule" id="MF_01114"/>
    </source>
</evidence>
<evidence type="ECO:0000256" key="3">
    <source>
        <dbReference type="ARBA" id="ARBA00018111"/>
    </source>
</evidence>
<keyword evidence="4 5" id="KW-0963">Cytoplasm</keyword>
<dbReference type="InterPro" id="IPR003783">
    <property type="entry name" value="Regulatory_RecX"/>
</dbReference>
<organism evidence="9 10">
    <name type="scientific">Candidatus Competibacter phosphatis</name>
    <dbReference type="NCBI Taxonomy" id="221280"/>
    <lineage>
        <taxon>Bacteria</taxon>
        <taxon>Pseudomonadati</taxon>
        <taxon>Pseudomonadota</taxon>
        <taxon>Gammaproteobacteria</taxon>
        <taxon>Candidatus Competibacteraceae</taxon>
        <taxon>Candidatus Competibacter</taxon>
    </lineage>
</organism>
<feature type="domain" description="RecX third three-helical" evidence="7">
    <location>
        <begin position="134"/>
        <end position="174"/>
    </location>
</feature>
<comment type="caution">
    <text evidence="9">The sequence shown here is derived from an EMBL/GenBank/DDBJ whole genome shotgun (WGS) entry which is preliminary data.</text>
</comment>